<evidence type="ECO:0000313" key="1">
    <source>
        <dbReference type="EMBL" id="GAA12881.1"/>
    </source>
</evidence>
<proteinExistence type="predicted"/>
<dbReference type="eggNOG" id="COG3266">
    <property type="taxonomic scope" value="Bacteria"/>
</dbReference>
<reference evidence="1 2" key="1">
    <citation type="submission" date="2011-05" db="EMBL/GenBank/DDBJ databases">
        <title>Whole genome shotgun sequence of Gordonia alkanivorans NBRC 16433.</title>
        <authorList>
            <person name="Hosoyama A."/>
            <person name="Nakamura S."/>
            <person name="Takarada H."/>
            <person name="Tsuchikane K."/>
            <person name="Yamazaki S."/>
            <person name="Fujita N."/>
        </authorList>
    </citation>
    <scope>NUCLEOTIDE SEQUENCE [LARGE SCALE GENOMIC DNA]</scope>
    <source>
        <strain evidence="1 2">NBRC 16433</strain>
    </source>
</reference>
<dbReference type="EMBL" id="BACI01000060">
    <property type="protein sequence ID" value="GAA12881.1"/>
    <property type="molecule type" value="Genomic_DNA"/>
</dbReference>
<name>F9VW92_9ACTN</name>
<protein>
    <submittedName>
        <fullName evidence="1">Uncharacterized protein</fullName>
    </submittedName>
</protein>
<dbReference type="STRING" id="1027371.GOALK_060_01140"/>
<dbReference type="AlphaFoldDB" id="F9VW92"/>
<comment type="caution">
    <text evidence="1">The sequence shown here is derived from an EMBL/GenBank/DDBJ whole genome shotgun (WGS) entry which is preliminary data.</text>
</comment>
<gene>
    <name evidence="1" type="ORF">GOALK_060_01140</name>
</gene>
<evidence type="ECO:0000313" key="2">
    <source>
        <dbReference type="Proteomes" id="UP000003558"/>
    </source>
</evidence>
<sequence length="516" mass="55434">MLPLIRWATVCANAGRDPSDPWSSGAEDGRNALVTIRMIGASIVCVMVGLFISASAGQADTDGVVAFAEPRPGAAVLTGAEPDSILISREFYSRSDEAILLGAGALGDPGTRKRVAAAAGEKHVPVLTVRPETVHSVDEELRRLGVQRAVRVGEIDGLDNRRSIDLEDLRGNLRPSADEPIVMVARGIPMDAMLTARSAGRVVEVPVPDPRAGAHAVAAVSGASSATPIRAVGPGFGDDETFAARVDQARRTPELPGGGQIVFPGRRMVALYGSPDAPALGPLGRQGIEASIDRVRRLAADYQQVSAEPVVPAFEIIATVASSEPGEGSRYTNMIDPEVLRPWVEAAGRAGVYVTLDLQPGRMDFLAQAQRYADLLALPHVGLALDPEWRLKPDQVHLTQIGSVEADEVNRTSDWLAGLVRDRGLPQKLFVLHQFDAGMLAQRKNIVTDRPELQVVLHADGHGTPPVKMETWRRLLHDLPAGVWMGWKNFYTEDKPTFSPATTMAVAPTPWFVSYQ</sequence>
<organism evidence="1 2">
    <name type="scientific">Gordonia alkanivorans NBRC 16433</name>
    <dbReference type="NCBI Taxonomy" id="1027371"/>
    <lineage>
        <taxon>Bacteria</taxon>
        <taxon>Bacillati</taxon>
        <taxon>Actinomycetota</taxon>
        <taxon>Actinomycetes</taxon>
        <taxon>Mycobacteriales</taxon>
        <taxon>Gordoniaceae</taxon>
        <taxon>Gordonia</taxon>
    </lineage>
</organism>
<accession>F9VW92</accession>
<dbReference type="Proteomes" id="UP000003558">
    <property type="component" value="Unassembled WGS sequence"/>
</dbReference>